<evidence type="ECO:0000313" key="2">
    <source>
        <dbReference type="Proteomes" id="UP000002340"/>
    </source>
</evidence>
<accession>B5LPQ0</accession>
<proteinExistence type="predicted"/>
<keyword evidence="2" id="KW-1185">Reference proteome</keyword>
<protein>
    <submittedName>
        <fullName evidence="1">Uncharacterized protein</fullName>
    </submittedName>
</protein>
<dbReference type="KEGG" id="vg:6803939"/>
<dbReference type="Proteomes" id="UP000002340">
    <property type="component" value="Segment"/>
</dbReference>
<reference evidence="1 2" key="1">
    <citation type="submission" date="2008-07" db="EMBL/GenBank/DDBJ databases">
        <title>Siphoviridae phage from Bacillus thurigiensis.</title>
        <authorList>
            <person name="Dreze P.-A."/>
            <person name="Smeesters P."/>
            <person name="Van Melderen L."/>
        </authorList>
    </citation>
    <scope>NUCLEOTIDE SEQUENCE [LARGE SCALE GENOMIC DNA]</scope>
</reference>
<name>B5LPQ0_9CAUD</name>
<sequence>MNNGTMQSRLVGATLLSMFPLFNKEIVKFHVPDVNVKRQIRK</sequence>
<dbReference type="GeneID" id="6803939"/>
<organism evidence="1 2">
    <name type="scientific">Bacillus phage IEBH</name>
    <dbReference type="NCBI Taxonomy" id="2884422"/>
    <lineage>
        <taxon>Viruses</taxon>
        <taxon>Duplodnaviria</taxon>
        <taxon>Heunggongvirae</taxon>
        <taxon>Uroviricota</taxon>
        <taxon>Caudoviricetes</taxon>
        <taxon>Cecivirus</taxon>
        <taxon>Cecivirus IEBH</taxon>
    </lineage>
</organism>
<evidence type="ECO:0000313" key="1">
    <source>
        <dbReference type="EMBL" id="ACH42296.1"/>
    </source>
</evidence>
<dbReference type="EMBL" id="EU874396">
    <property type="protein sequence ID" value="ACH42296.1"/>
    <property type="molecule type" value="Genomic_DNA"/>
</dbReference>
<dbReference type="RefSeq" id="YP_002154364.1">
    <property type="nucleotide sequence ID" value="NC_011167.1"/>
</dbReference>